<dbReference type="HOGENOM" id="CLU_1381595_0_0_9"/>
<name>C9RC69_AMMDK</name>
<proteinExistence type="predicted"/>
<feature type="compositionally biased region" description="Gly residues" evidence="1">
    <location>
        <begin position="174"/>
        <end position="184"/>
    </location>
</feature>
<organism evidence="2 3">
    <name type="scientific">Ammonifex degensii (strain DSM 10501 / KC4)</name>
    <dbReference type="NCBI Taxonomy" id="429009"/>
    <lineage>
        <taxon>Bacteria</taxon>
        <taxon>Bacillati</taxon>
        <taxon>Bacillota</taxon>
        <taxon>Clostridia</taxon>
        <taxon>Thermoanaerobacterales</taxon>
        <taxon>Thermoanaerobacteraceae</taxon>
        <taxon>Ammonifex</taxon>
    </lineage>
</organism>
<accession>C9RC69</accession>
<protein>
    <recommendedName>
        <fullName evidence="4">Transposase</fullName>
    </recommendedName>
</protein>
<sequence>MATVVDNRGRLVRVPSDRNLKRKIEKYARFQVKLRGVIPIGQYYHPREFRPYKEYYQYRLWLEQQRVQQVREEVWAAKVEALVQKYVRARDSLERYQILLAAWSCGGKQAVEALANMVGACRKRAYKALLSYMRYRNYKRRLRDRVAVLVPPPAPNSARAIRVHEAGEVALESAGGGEVWGQGRSGQTWDAKQRGSK</sequence>
<dbReference type="AlphaFoldDB" id="C9RC69"/>
<dbReference type="EMBL" id="CP001785">
    <property type="protein sequence ID" value="ACX51846.1"/>
    <property type="molecule type" value="Genomic_DNA"/>
</dbReference>
<gene>
    <name evidence="2" type="ordered locus">Adeg_0699</name>
</gene>
<evidence type="ECO:0000256" key="1">
    <source>
        <dbReference type="SAM" id="MobiDB-lite"/>
    </source>
</evidence>
<keyword evidence="3" id="KW-1185">Reference proteome</keyword>
<dbReference type="KEGG" id="adg:Adeg_0699"/>
<dbReference type="Proteomes" id="UP000002620">
    <property type="component" value="Chromosome"/>
</dbReference>
<evidence type="ECO:0000313" key="3">
    <source>
        <dbReference type="Proteomes" id="UP000002620"/>
    </source>
</evidence>
<dbReference type="RefSeq" id="WP_015738724.1">
    <property type="nucleotide sequence ID" value="NC_013385.1"/>
</dbReference>
<evidence type="ECO:0000313" key="2">
    <source>
        <dbReference type="EMBL" id="ACX51846.1"/>
    </source>
</evidence>
<evidence type="ECO:0008006" key="4">
    <source>
        <dbReference type="Google" id="ProtNLM"/>
    </source>
</evidence>
<reference evidence="2 3" key="1">
    <citation type="submission" date="2009-10" db="EMBL/GenBank/DDBJ databases">
        <title>Complete sequence of chromosome of Ammonifex degensii KC4.</title>
        <authorList>
            <consortium name="US DOE Joint Genome Institute"/>
            <person name="Kerfeld C."/>
            <person name="Goodner B."/>
            <person name="Huber H."/>
            <person name="Stetter K."/>
            <person name="Lucas S."/>
            <person name="Copeland A."/>
            <person name="Lapidus A."/>
            <person name="Glavina del Rio T."/>
            <person name="Dalin E."/>
            <person name="Tice H."/>
            <person name="Bruce D."/>
            <person name="Goodwin L."/>
            <person name="Pitluck S."/>
            <person name="Saunders E."/>
            <person name="Brettin T."/>
            <person name="Detter J.C."/>
            <person name="Han C."/>
            <person name="Larimer F."/>
            <person name="Land M."/>
            <person name="Hauser L."/>
            <person name="Kyrpides N."/>
            <person name="Ovchinnikova G."/>
            <person name="Richardson P."/>
        </authorList>
    </citation>
    <scope>NUCLEOTIDE SEQUENCE [LARGE SCALE GENOMIC DNA]</scope>
    <source>
        <strain evidence="3">DSM 10501 / KC4</strain>
    </source>
</reference>
<feature type="region of interest" description="Disordered" evidence="1">
    <location>
        <begin position="174"/>
        <end position="197"/>
    </location>
</feature>